<protein>
    <submittedName>
        <fullName evidence="1">Uncharacterized protein</fullName>
    </submittedName>
</protein>
<reference evidence="1" key="1">
    <citation type="submission" date="2023-06" db="EMBL/GenBank/DDBJ databases">
        <title>Survivors Of The Sea: Transcriptome response of Skeletonema marinoi to long-term dormancy.</title>
        <authorList>
            <person name="Pinder M.I.M."/>
            <person name="Kourtchenko O."/>
            <person name="Robertson E.K."/>
            <person name="Larsson T."/>
            <person name="Maumus F."/>
            <person name="Osuna-Cruz C.M."/>
            <person name="Vancaester E."/>
            <person name="Stenow R."/>
            <person name="Vandepoele K."/>
            <person name="Ploug H."/>
            <person name="Bruchert V."/>
            <person name="Godhe A."/>
            <person name="Topel M."/>
        </authorList>
    </citation>
    <scope>NUCLEOTIDE SEQUENCE</scope>
    <source>
        <strain evidence="1">R05AC</strain>
    </source>
</reference>
<keyword evidence="2" id="KW-1185">Reference proteome</keyword>
<dbReference type="Proteomes" id="UP001224775">
    <property type="component" value="Unassembled WGS sequence"/>
</dbReference>
<proteinExistence type="predicted"/>
<sequence>MDFGVIDTILDLSDSNRTGSDNLRESGDFSDDISKSGFMGWKHHDDLSVRSSFTHDRSIQLDGSEETQSSYPKAILMISKRLFKFS</sequence>
<evidence type="ECO:0000313" key="1">
    <source>
        <dbReference type="EMBL" id="KAK1748679.1"/>
    </source>
</evidence>
<organism evidence="1 2">
    <name type="scientific">Skeletonema marinoi</name>
    <dbReference type="NCBI Taxonomy" id="267567"/>
    <lineage>
        <taxon>Eukaryota</taxon>
        <taxon>Sar</taxon>
        <taxon>Stramenopiles</taxon>
        <taxon>Ochrophyta</taxon>
        <taxon>Bacillariophyta</taxon>
        <taxon>Coscinodiscophyceae</taxon>
        <taxon>Thalassiosirophycidae</taxon>
        <taxon>Thalassiosirales</taxon>
        <taxon>Skeletonemataceae</taxon>
        <taxon>Skeletonema</taxon>
        <taxon>Skeletonema marinoi-dohrnii complex</taxon>
    </lineage>
</organism>
<name>A0AAD9DJQ4_9STRA</name>
<dbReference type="AlphaFoldDB" id="A0AAD9DJQ4"/>
<comment type="caution">
    <text evidence="1">The sequence shown here is derived from an EMBL/GenBank/DDBJ whole genome shotgun (WGS) entry which is preliminary data.</text>
</comment>
<gene>
    <name evidence="1" type="ORF">QTG54_000618</name>
</gene>
<accession>A0AAD9DJQ4</accession>
<dbReference type="EMBL" id="JATAAI010000001">
    <property type="protein sequence ID" value="KAK1748679.1"/>
    <property type="molecule type" value="Genomic_DNA"/>
</dbReference>
<evidence type="ECO:0000313" key="2">
    <source>
        <dbReference type="Proteomes" id="UP001224775"/>
    </source>
</evidence>